<dbReference type="EMBL" id="CADCUR010000255">
    <property type="protein sequence ID" value="CAA9418530.1"/>
    <property type="molecule type" value="Genomic_DNA"/>
</dbReference>
<dbReference type="AlphaFoldDB" id="A0A6J4PPH6"/>
<sequence length="37" mass="3888">MALRCSHLEGALLLALVLTRRFSVVASSASTTSIVNV</sequence>
<proteinExistence type="predicted"/>
<name>A0A6J4PPH6_9BACT</name>
<organism evidence="1">
    <name type="scientific">uncultured Pyrinomonadaceae bacterium</name>
    <dbReference type="NCBI Taxonomy" id="2283094"/>
    <lineage>
        <taxon>Bacteria</taxon>
        <taxon>Pseudomonadati</taxon>
        <taxon>Acidobacteriota</taxon>
        <taxon>Blastocatellia</taxon>
        <taxon>Blastocatellales</taxon>
        <taxon>Pyrinomonadaceae</taxon>
        <taxon>environmental samples</taxon>
    </lineage>
</organism>
<evidence type="ECO:0000313" key="1">
    <source>
        <dbReference type="EMBL" id="CAA9418530.1"/>
    </source>
</evidence>
<gene>
    <name evidence="1" type="ORF">AVDCRST_MAG74-2797</name>
</gene>
<reference evidence="1" key="1">
    <citation type="submission" date="2020-02" db="EMBL/GenBank/DDBJ databases">
        <authorList>
            <person name="Meier V. D."/>
        </authorList>
    </citation>
    <scope>NUCLEOTIDE SEQUENCE</scope>
    <source>
        <strain evidence="1">AVDCRST_MAG74</strain>
    </source>
</reference>
<accession>A0A6J4PPH6</accession>
<protein>
    <submittedName>
        <fullName evidence="1">Uncharacterized protein</fullName>
    </submittedName>
</protein>